<comment type="caution">
    <text evidence="2">The sequence shown here is derived from an EMBL/GenBank/DDBJ whole genome shotgun (WGS) entry which is preliminary data.</text>
</comment>
<keyword evidence="3" id="KW-1185">Reference proteome</keyword>
<evidence type="ECO:0000313" key="2">
    <source>
        <dbReference type="EMBL" id="KAA1189959.1"/>
    </source>
</evidence>
<dbReference type="GO" id="GO:0008146">
    <property type="term" value="F:sulfotransferase activity"/>
    <property type="evidence" value="ECO:0007669"/>
    <property type="project" value="InterPro"/>
</dbReference>
<dbReference type="EMBL" id="VTUX01000006">
    <property type="protein sequence ID" value="KAA1189959.1"/>
    <property type="molecule type" value="Genomic_DNA"/>
</dbReference>
<dbReference type="Gene3D" id="3.40.50.300">
    <property type="entry name" value="P-loop containing nucleotide triphosphate hydrolases"/>
    <property type="match status" value="1"/>
</dbReference>
<evidence type="ECO:0000313" key="3">
    <source>
        <dbReference type="Proteomes" id="UP000323708"/>
    </source>
</evidence>
<dbReference type="Pfam" id="PF00685">
    <property type="entry name" value="Sulfotransfer_1"/>
    <property type="match status" value="1"/>
</dbReference>
<proteinExistence type="predicted"/>
<dbReference type="SUPFAM" id="SSF52540">
    <property type="entry name" value="P-loop containing nucleoside triphosphate hydrolases"/>
    <property type="match status" value="1"/>
</dbReference>
<reference evidence="2 3" key="1">
    <citation type="submission" date="2019-09" db="EMBL/GenBank/DDBJ databases">
        <authorList>
            <person name="Chen X.-Y."/>
        </authorList>
    </citation>
    <scope>NUCLEOTIDE SEQUENCE [LARGE SCALE GENOMIC DNA]</scope>
    <source>
        <strain evidence="2 3">NY5</strain>
    </source>
</reference>
<gene>
    <name evidence="2" type="ORF">F0M18_12860</name>
</gene>
<protein>
    <submittedName>
        <fullName evidence="2">Sulfotransferase</fullName>
    </submittedName>
</protein>
<dbReference type="InterPro" id="IPR000863">
    <property type="entry name" value="Sulfotransferase_dom"/>
</dbReference>
<accession>A0A5B0WVP8</accession>
<sequence>MFSSHFQLDGERVSTLDKINRKNFLKLRDRSYDLAHKLWWRVRGGGAGNTMPVFIFGAQRSGTTMLGECFGRSPEIMNLGESDPRAFESYSLLDIKTVEKVIEDNPYNFLIFKPLKDGHRANELLEHWPEAKSLWAYRDYADRVNSAVERFGRHPLDVFSNYVSNGSIAWQLESLSAEDSQLLKTMNIERLSVNDGAALMWYIRNRLFYNLGLDQNSRVRLFQYEAFVSNPSIEMKSITEYVGCHFTGKMVENVHSKSLGKRKRPEIASDIENLCEGLREQLDESYRKQCAESTNEEEKDQV</sequence>
<evidence type="ECO:0000259" key="1">
    <source>
        <dbReference type="Pfam" id="PF00685"/>
    </source>
</evidence>
<dbReference type="AlphaFoldDB" id="A0A5B0WVP8"/>
<organism evidence="2 3">
    <name type="scientific">Pseudohalioglobus sediminis</name>
    <dbReference type="NCBI Taxonomy" id="2606449"/>
    <lineage>
        <taxon>Bacteria</taxon>
        <taxon>Pseudomonadati</taxon>
        <taxon>Pseudomonadota</taxon>
        <taxon>Gammaproteobacteria</taxon>
        <taxon>Cellvibrionales</taxon>
        <taxon>Halieaceae</taxon>
        <taxon>Pseudohalioglobus</taxon>
    </lineage>
</organism>
<dbReference type="InterPro" id="IPR027417">
    <property type="entry name" value="P-loop_NTPase"/>
</dbReference>
<dbReference type="Proteomes" id="UP000323708">
    <property type="component" value="Unassembled WGS sequence"/>
</dbReference>
<feature type="domain" description="Sulfotransferase" evidence="1">
    <location>
        <begin position="53"/>
        <end position="264"/>
    </location>
</feature>
<keyword evidence="2" id="KW-0808">Transferase</keyword>
<name>A0A5B0WVP8_9GAMM</name>